<dbReference type="PANTHER" id="PTHR47385">
    <property type="entry name" value="CALPONIN"/>
    <property type="match status" value="1"/>
</dbReference>
<evidence type="ECO:0000256" key="3">
    <source>
        <dbReference type="SAM" id="MobiDB-lite"/>
    </source>
</evidence>
<dbReference type="InterPro" id="IPR036872">
    <property type="entry name" value="CH_dom_sf"/>
</dbReference>
<feature type="compositionally biased region" description="Basic and acidic residues" evidence="3">
    <location>
        <begin position="29"/>
        <end position="39"/>
    </location>
</feature>
<comment type="caution">
    <text evidence="5">The sequence shown here is derived from an EMBL/GenBank/DDBJ whole genome shotgun (WGS) entry which is preliminary data.</text>
</comment>
<dbReference type="Pfam" id="PF00307">
    <property type="entry name" value="CH"/>
    <property type="match status" value="1"/>
</dbReference>
<feature type="region of interest" description="Disordered" evidence="3">
    <location>
        <begin position="1"/>
        <end position="52"/>
    </location>
</feature>
<keyword evidence="1" id="KW-0597">Phosphoprotein</keyword>
<dbReference type="PROSITE" id="PS50021">
    <property type="entry name" value="CH"/>
    <property type="match status" value="1"/>
</dbReference>
<dbReference type="EMBL" id="JAULJE010000011">
    <property type="protein sequence ID" value="KAK1337721.1"/>
    <property type="molecule type" value="Genomic_DNA"/>
</dbReference>
<dbReference type="PRINTS" id="PR00888">
    <property type="entry name" value="SM22CALPONIN"/>
</dbReference>
<dbReference type="GO" id="GO:0051015">
    <property type="term" value="F:actin filament binding"/>
    <property type="evidence" value="ECO:0007669"/>
    <property type="project" value="TreeGrafter"/>
</dbReference>
<dbReference type="GO" id="GO:0005925">
    <property type="term" value="C:focal adhesion"/>
    <property type="evidence" value="ECO:0007669"/>
    <property type="project" value="TreeGrafter"/>
</dbReference>
<keyword evidence="6" id="KW-1185">Reference proteome</keyword>
<dbReference type="InterPro" id="IPR003096">
    <property type="entry name" value="SM22_calponin"/>
</dbReference>
<organism evidence="5 6">
    <name type="scientific">Cnephaeus nilssonii</name>
    <name type="common">Northern bat</name>
    <name type="synonym">Eptesicus nilssonii</name>
    <dbReference type="NCBI Taxonomy" id="3371016"/>
    <lineage>
        <taxon>Eukaryota</taxon>
        <taxon>Metazoa</taxon>
        <taxon>Chordata</taxon>
        <taxon>Craniata</taxon>
        <taxon>Vertebrata</taxon>
        <taxon>Euteleostomi</taxon>
        <taxon>Mammalia</taxon>
        <taxon>Eutheria</taxon>
        <taxon>Laurasiatheria</taxon>
        <taxon>Chiroptera</taxon>
        <taxon>Yangochiroptera</taxon>
        <taxon>Vespertilionidae</taxon>
        <taxon>Cnephaeus</taxon>
    </lineage>
</organism>
<evidence type="ECO:0000256" key="2">
    <source>
        <dbReference type="ARBA" id="ARBA00022990"/>
    </source>
</evidence>
<evidence type="ECO:0000259" key="4">
    <source>
        <dbReference type="PROSITE" id="PS50021"/>
    </source>
</evidence>
<feature type="domain" description="Calponin-homology (CH)" evidence="4">
    <location>
        <begin position="97"/>
        <end position="153"/>
    </location>
</feature>
<evidence type="ECO:0000256" key="1">
    <source>
        <dbReference type="ARBA" id="ARBA00022553"/>
    </source>
</evidence>
<gene>
    <name evidence="5" type="ORF">QTO34_002354</name>
</gene>
<dbReference type="SUPFAM" id="SSF47576">
    <property type="entry name" value="Calponin-homology domain, CH-domain"/>
    <property type="match status" value="1"/>
</dbReference>
<dbReference type="AlphaFoldDB" id="A0AA40HUI2"/>
<dbReference type="GO" id="GO:0007015">
    <property type="term" value="P:actin filament organization"/>
    <property type="evidence" value="ECO:0007669"/>
    <property type="project" value="TreeGrafter"/>
</dbReference>
<dbReference type="PANTHER" id="PTHR47385:SF7">
    <property type="entry name" value="CALPONIN-2"/>
    <property type="match status" value="1"/>
</dbReference>
<dbReference type="InterPro" id="IPR050606">
    <property type="entry name" value="Calponin-like"/>
</dbReference>
<dbReference type="PRINTS" id="PR00889">
    <property type="entry name" value="CALPONIN"/>
</dbReference>
<evidence type="ECO:0000313" key="6">
    <source>
        <dbReference type="Proteomes" id="UP001177744"/>
    </source>
</evidence>
<dbReference type="GO" id="GO:0015629">
    <property type="term" value="C:actin cytoskeleton"/>
    <property type="evidence" value="ECO:0007669"/>
    <property type="project" value="TreeGrafter"/>
</dbReference>
<proteinExistence type="predicted"/>
<accession>A0AA40HUI2</accession>
<dbReference type="Proteomes" id="UP001177744">
    <property type="component" value="Unassembled WGS sequence"/>
</dbReference>
<sequence length="153" mass="16421">MLAAALSPSSSVSVSNPAPAYSQAPAEGVCKDKGDRPHEALPLGGGRGSRHRHCAASHDPGFWLSGTYPLSSMQFNKGFSYRLSAEVKNWLLSKHDPQEEAELRSWMEGLTGLSMSPNFRKGLKDGTILCTLVNKLPPNSVSMINCSMQTGTS</sequence>
<dbReference type="GO" id="GO:0031032">
    <property type="term" value="P:actomyosin structure organization"/>
    <property type="evidence" value="ECO:0007669"/>
    <property type="project" value="InterPro"/>
</dbReference>
<name>A0AA40HUI2_CNENI</name>
<evidence type="ECO:0000313" key="5">
    <source>
        <dbReference type="EMBL" id="KAK1337721.1"/>
    </source>
</evidence>
<dbReference type="InterPro" id="IPR001997">
    <property type="entry name" value="Calponin/LIMCH1"/>
</dbReference>
<protein>
    <recommendedName>
        <fullName evidence="4">Calponin-homology (CH) domain-containing protein</fullName>
    </recommendedName>
</protein>
<reference evidence="5" key="1">
    <citation type="submission" date="2023-06" db="EMBL/GenBank/DDBJ databases">
        <title>Reference genome for the Northern bat (Eptesicus nilssonii), a most northern bat species.</title>
        <authorList>
            <person name="Laine V.N."/>
            <person name="Pulliainen A.T."/>
            <person name="Lilley T.M."/>
        </authorList>
    </citation>
    <scope>NUCLEOTIDE SEQUENCE</scope>
    <source>
        <strain evidence="5">BLF_Eptnil</strain>
        <tissue evidence="5">Kidney</tissue>
    </source>
</reference>
<dbReference type="InterPro" id="IPR001715">
    <property type="entry name" value="CH_dom"/>
</dbReference>
<dbReference type="Gene3D" id="1.10.418.10">
    <property type="entry name" value="Calponin-like domain"/>
    <property type="match status" value="1"/>
</dbReference>
<feature type="compositionally biased region" description="Low complexity" evidence="3">
    <location>
        <begin position="1"/>
        <end position="20"/>
    </location>
</feature>
<keyword evidence="2" id="KW-0007">Acetylation</keyword>